<proteinExistence type="predicted"/>
<dbReference type="EMBL" id="JBJQOH010000004">
    <property type="protein sequence ID" value="KAL3689383.1"/>
    <property type="molecule type" value="Genomic_DNA"/>
</dbReference>
<dbReference type="GO" id="GO:0015074">
    <property type="term" value="P:DNA integration"/>
    <property type="evidence" value="ECO:0007669"/>
    <property type="project" value="UniProtKB-KW"/>
</dbReference>
<dbReference type="AlphaFoldDB" id="A0ABD3HDA2"/>
<keyword evidence="13" id="KW-1185">Reference proteome</keyword>
<evidence type="ECO:0000256" key="4">
    <source>
        <dbReference type="ARBA" id="ARBA00022801"/>
    </source>
</evidence>
<dbReference type="InterPro" id="IPR012337">
    <property type="entry name" value="RNaseH-like_sf"/>
</dbReference>
<keyword evidence="3" id="KW-0064">Aspartyl protease</keyword>
<evidence type="ECO:0000256" key="2">
    <source>
        <dbReference type="ARBA" id="ARBA00022723"/>
    </source>
</evidence>
<keyword evidence="7" id="KW-0695">RNA-directed DNA polymerase</keyword>
<dbReference type="InterPro" id="IPR056924">
    <property type="entry name" value="SH3_Tf2-1"/>
</dbReference>
<dbReference type="Gene3D" id="3.30.420.10">
    <property type="entry name" value="Ribonuclease H-like superfamily/Ribonuclease H"/>
    <property type="match status" value="1"/>
</dbReference>
<dbReference type="SUPFAM" id="SSF53098">
    <property type="entry name" value="Ribonuclease H-like"/>
    <property type="match status" value="1"/>
</dbReference>
<dbReference type="Pfam" id="PF24626">
    <property type="entry name" value="SH3_Tf2-1"/>
    <property type="match status" value="1"/>
</dbReference>
<dbReference type="FunFam" id="3.30.420.10:FF:000032">
    <property type="entry name" value="Retrovirus-related Pol polyprotein from transposon 297-like Protein"/>
    <property type="match status" value="1"/>
</dbReference>
<keyword evidence="6" id="KW-0229">DNA integration</keyword>
<keyword evidence="4" id="KW-0378">Hydrolase</keyword>
<organism evidence="12 13">
    <name type="scientific">Riccia sorocarpa</name>
    <dbReference type="NCBI Taxonomy" id="122646"/>
    <lineage>
        <taxon>Eukaryota</taxon>
        <taxon>Viridiplantae</taxon>
        <taxon>Streptophyta</taxon>
        <taxon>Embryophyta</taxon>
        <taxon>Marchantiophyta</taxon>
        <taxon>Marchantiopsida</taxon>
        <taxon>Marchantiidae</taxon>
        <taxon>Marchantiales</taxon>
        <taxon>Ricciaceae</taxon>
        <taxon>Riccia</taxon>
    </lineage>
</organism>
<keyword evidence="8" id="KW-0239">DNA-directed DNA polymerase</keyword>
<feature type="domain" description="Integrase catalytic" evidence="11">
    <location>
        <begin position="111"/>
        <end position="270"/>
    </location>
</feature>
<dbReference type="GO" id="GO:0006310">
    <property type="term" value="P:DNA recombination"/>
    <property type="evidence" value="ECO:0007669"/>
    <property type="project" value="UniProtKB-KW"/>
</dbReference>
<evidence type="ECO:0000259" key="11">
    <source>
        <dbReference type="PROSITE" id="PS50994"/>
    </source>
</evidence>
<dbReference type="InterPro" id="IPR050951">
    <property type="entry name" value="Retrovirus_Pol_polyprotein"/>
</dbReference>
<evidence type="ECO:0000256" key="9">
    <source>
        <dbReference type="ARBA" id="ARBA00023125"/>
    </source>
</evidence>
<keyword evidence="5" id="KW-0460">Magnesium</keyword>
<name>A0ABD3HDA2_9MARC</name>
<dbReference type="Gene3D" id="1.10.340.70">
    <property type="match status" value="1"/>
</dbReference>
<evidence type="ECO:0000256" key="8">
    <source>
        <dbReference type="ARBA" id="ARBA00022932"/>
    </source>
</evidence>
<evidence type="ECO:0000256" key="6">
    <source>
        <dbReference type="ARBA" id="ARBA00022908"/>
    </source>
</evidence>
<dbReference type="InterPro" id="IPR001584">
    <property type="entry name" value="Integrase_cat-core"/>
</dbReference>
<dbReference type="PANTHER" id="PTHR37984:SF5">
    <property type="entry name" value="PROTEIN NYNRIN-LIKE"/>
    <property type="match status" value="1"/>
</dbReference>
<keyword evidence="1" id="KW-0645">Protease</keyword>
<accession>A0ABD3HDA2</accession>
<dbReference type="PANTHER" id="PTHR37984">
    <property type="entry name" value="PROTEIN CBG26694"/>
    <property type="match status" value="1"/>
</dbReference>
<keyword evidence="2" id="KW-0479">Metal-binding</keyword>
<evidence type="ECO:0000256" key="10">
    <source>
        <dbReference type="ARBA" id="ARBA00023172"/>
    </source>
</evidence>
<keyword evidence="10" id="KW-0233">DNA recombination</keyword>
<comment type="caution">
    <text evidence="12">The sequence shown here is derived from an EMBL/GenBank/DDBJ whole genome shotgun (WGS) entry which is preliminary data.</text>
</comment>
<reference evidence="12 13" key="1">
    <citation type="submission" date="2024-09" db="EMBL/GenBank/DDBJ databases">
        <title>Chromosome-scale assembly of Riccia sorocarpa.</title>
        <authorList>
            <person name="Paukszto L."/>
        </authorList>
    </citation>
    <scope>NUCLEOTIDE SEQUENCE [LARGE SCALE GENOMIC DNA]</scope>
    <source>
        <strain evidence="12">LP-2024</strain>
        <tissue evidence="12">Aerial parts of the thallus</tissue>
    </source>
</reference>
<dbReference type="InterPro" id="IPR041588">
    <property type="entry name" value="Integrase_H2C2"/>
</dbReference>
<dbReference type="Proteomes" id="UP001633002">
    <property type="component" value="Unassembled WGS sequence"/>
</dbReference>
<evidence type="ECO:0000313" key="12">
    <source>
        <dbReference type="EMBL" id="KAL3689383.1"/>
    </source>
</evidence>
<dbReference type="GO" id="GO:0003887">
    <property type="term" value="F:DNA-directed DNA polymerase activity"/>
    <property type="evidence" value="ECO:0007669"/>
    <property type="project" value="UniProtKB-KW"/>
</dbReference>
<evidence type="ECO:0000256" key="7">
    <source>
        <dbReference type="ARBA" id="ARBA00022918"/>
    </source>
</evidence>
<evidence type="ECO:0000256" key="3">
    <source>
        <dbReference type="ARBA" id="ARBA00022750"/>
    </source>
</evidence>
<dbReference type="FunFam" id="1.10.340.70:FF:000001">
    <property type="entry name" value="Retrovirus-related Pol polyprotein from transposon gypsy-like Protein"/>
    <property type="match status" value="1"/>
</dbReference>
<protein>
    <recommendedName>
        <fullName evidence="11">Integrase catalytic domain-containing protein</fullName>
    </recommendedName>
</protein>
<dbReference type="InterPro" id="IPR036397">
    <property type="entry name" value="RNaseH_sf"/>
</dbReference>
<dbReference type="PROSITE" id="PS50994">
    <property type="entry name" value="INTEGRASE"/>
    <property type="match status" value="1"/>
</dbReference>
<evidence type="ECO:0000256" key="1">
    <source>
        <dbReference type="ARBA" id="ARBA00022670"/>
    </source>
</evidence>
<gene>
    <name evidence="12" type="ORF">R1sor_015692</name>
</gene>
<evidence type="ECO:0000313" key="13">
    <source>
        <dbReference type="Proteomes" id="UP001633002"/>
    </source>
</evidence>
<dbReference type="GO" id="GO:0004190">
    <property type="term" value="F:aspartic-type endopeptidase activity"/>
    <property type="evidence" value="ECO:0007669"/>
    <property type="project" value="UniProtKB-KW"/>
</dbReference>
<dbReference type="GO" id="GO:0006508">
    <property type="term" value="P:proteolysis"/>
    <property type="evidence" value="ECO:0007669"/>
    <property type="project" value="UniProtKB-KW"/>
</dbReference>
<keyword evidence="9" id="KW-0238">DNA-binding</keyword>
<dbReference type="Pfam" id="PF17921">
    <property type="entry name" value="Integrase_H2C2"/>
    <property type="match status" value="1"/>
</dbReference>
<evidence type="ECO:0000256" key="5">
    <source>
        <dbReference type="ARBA" id="ARBA00022842"/>
    </source>
</evidence>
<dbReference type="GO" id="GO:0003677">
    <property type="term" value="F:DNA binding"/>
    <property type="evidence" value="ECO:0007669"/>
    <property type="project" value="UniProtKB-KW"/>
</dbReference>
<dbReference type="GO" id="GO:0003964">
    <property type="term" value="F:RNA-directed DNA polymerase activity"/>
    <property type="evidence" value="ECO:0007669"/>
    <property type="project" value="UniProtKB-KW"/>
</dbReference>
<sequence length="538" mass="60918">MRDLTTKEYLDKIKRGGKVPYITFRDALLRFKQSRIYVGQGKLRVMLLKEAHDVPLAGHKGAKGTLAKLAKQYFWPGMREDVDHFVKTCVVCQGNRVLYQKAQGLLRPLPIPSKPFESISMDFITSLPGSGGFDTVLVVVDRFSKLARFIPTVGTVTAFQTARIFLDGWWRTYGLPRSIVSDRDPKFTSAFWKHLFRRLGTKLTFSTAFHPQTDGQTEKVNSVLNQYLRNYMSEDQRDWAEWLSSVEYCYNSTKHSATSMTPFVLAFGRDPDGPLDLALTANASTARAKTQQAAANELLAERLRREKPAKQNLAKAQRRYVKEANKHRRQVSYQMGEKVWLSVKNLTLPDGISGKFSAKYAGPYEILVKPYEDVYTLELPAEMKIHPAFHVSLLKKYHEDKRPERRQALRPAPDVKSGENEVETIIRKGTLGTCANRTKGRKVSRVRGVGSNPTPARFGKRLRVPLGVKVLLVGISSWEESGLKVLARAGSRRTWICCSNPVSTRSRPRNPSRTRGERVITQTDNMGSWIARQLDAVE</sequence>
<keyword evidence="8" id="KW-0548">Nucleotidyltransferase</keyword>
<keyword evidence="8" id="KW-0808">Transferase</keyword>
<dbReference type="GO" id="GO:0046872">
    <property type="term" value="F:metal ion binding"/>
    <property type="evidence" value="ECO:0007669"/>
    <property type="project" value="UniProtKB-KW"/>
</dbReference>